<feature type="region of interest" description="Disordered" evidence="1">
    <location>
        <begin position="530"/>
        <end position="560"/>
    </location>
</feature>
<dbReference type="EMBL" id="JASNQZ010000006">
    <property type="protein sequence ID" value="KAL0956237.1"/>
    <property type="molecule type" value="Genomic_DNA"/>
</dbReference>
<name>A0ABR3JLK2_9AGAR</name>
<evidence type="ECO:0000313" key="3">
    <source>
        <dbReference type="Proteomes" id="UP001556367"/>
    </source>
</evidence>
<comment type="caution">
    <text evidence="2">The sequence shown here is derived from an EMBL/GenBank/DDBJ whole genome shotgun (WGS) entry which is preliminary data.</text>
</comment>
<reference evidence="3" key="1">
    <citation type="submission" date="2024-06" db="EMBL/GenBank/DDBJ databases">
        <title>Multi-omics analyses provide insights into the biosynthesis of the anticancer antibiotic pleurotin in Hohenbuehelia grisea.</title>
        <authorList>
            <person name="Weaver J.A."/>
            <person name="Alberti F."/>
        </authorList>
    </citation>
    <scope>NUCLEOTIDE SEQUENCE [LARGE SCALE GENOMIC DNA]</scope>
    <source>
        <strain evidence="3">T-177</strain>
    </source>
</reference>
<accession>A0ABR3JLK2</accession>
<proteinExistence type="predicted"/>
<sequence>MFSTLLKACSEAFGILVSPLGGIDRLGRFPTSVPKADLPSFEHRTYGTKSPLDLALMGITGARSNMWTKSYKVALKRQAMLAKHAVVEEIIGIPPLEFEAKDKPRILKPKMVKQVVFGPSRPEIPISRAIVLHRPPLAIDGLSPHLLCFLFNGTGIPRGIWIPSNTCRELVLFKHPVTIDSLCAGISMISGNTAWDGSYQGIEITPPIAQGLQERRIRPRWLPQPPPSEVSLPTHLEGPNATTSSNACRALVVYQPVYRHAIAEQPSLVISAVNAILKRILTDFIHLPRLYYVPSIAPPAMESGKKVAIQQDYHSLAVMLSFKAISANVVHPIPEPAVELSASFSVDCPVFSTSTSFGGLSYRLEHATDQEPVLPRSVSFHDYKSRSLEATAEDISTLVISMLDIKIPDLDWFEEVESAISAQYAKATEQLSDDLYPAKSLECSTPVAPEQSVMALVMGYIDSSGPSLGVVVSVTPSESSLHPQDKLYQNKPDPAILFAPPLSTTPPCIVEVSSTSTTESQQDCVALEGQGASLPLSLKEETSEPESPVRRRPRFDRGGGALFRNAIGGIKTASGSRRASV</sequence>
<dbReference type="Proteomes" id="UP001556367">
    <property type="component" value="Unassembled WGS sequence"/>
</dbReference>
<organism evidence="2 3">
    <name type="scientific">Hohenbuehelia grisea</name>
    <dbReference type="NCBI Taxonomy" id="104357"/>
    <lineage>
        <taxon>Eukaryota</taxon>
        <taxon>Fungi</taxon>
        <taxon>Dikarya</taxon>
        <taxon>Basidiomycota</taxon>
        <taxon>Agaricomycotina</taxon>
        <taxon>Agaricomycetes</taxon>
        <taxon>Agaricomycetidae</taxon>
        <taxon>Agaricales</taxon>
        <taxon>Pleurotineae</taxon>
        <taxon>Pleurotaceae</taxon>
        <taxon>Hohenbuehelia</taxon>
    </lineage>
</organism>
<gene>
    <name evidence="2" type="ORF">HGRIS_002391</name>
</gene>
<protein>
    <submittedName>
        <fullName evidence="2">Uncharacterized protein</fullName>
    </submittedName>
</protein>
<evidence type="ECO:0000313" key="2">
    <source>
        <dbReference type="EMBL" id="KAL0956237.1"/>
    </source>
</evidence>
<keyword evidence="3" id="KW-1185">Reference proteome</keyword>
<evidence type="ECO:0000256" key="1">
    <source>
        <dbReference type="SAM" id="MobiDB-lite"/>
    </source>
</evidence>